<gene>
    <name evidence="1" type="primary">25</name>
    <name evidence="1" type="ORF">PBI_TEAMOCIL_25</name>
</gene>
<sequence length="98" mass="10831">MSNAFADEHQDNYFDAEEARVAAFTAQSNLPRDTAALALANDHERFPLTAFPFSGDHLGAFSHRETTEQGDPGEEVRRERIHTATYVNVWAAPGVRAA</sequence>
<evidence type="ECO:0000313" key="1">
    <source>
        <dbReference type="EMBL" id="QGJ96976.1"/>
    </source>
</evidence>
<evidence type="ECO:0000313" key="2">
    <source>
        <dbReference type="Proteomes" id="UP000424425"/>
    </source>
</evidence>
<dbReference type="Proteomes" id="UP000424425">
    <property type="component" value="Segment"/>
</dbReference>
<keyword evidence="2" id="KW-1185">Reference proteome</keyword>
<dbReference type="EMBL" id="MN586059">
    <property type="protein sequence ID" value="QGJ96976.1"/>
    <property type="molecule type" value="Genomic_DNA"/>
</dbReference>
<protein>
    <submittedName>
        <fullName evidence="1">Uncharacterized protein</fullName>
    </submittedName>
</protein>
<proteinExistence type="predicted"/>
<organism evidence="1 2">
    <name type="scientific">Microbacterium phage Teamocil</name>
    <dbReference type="NCBI Taxonomy" id="2656554"/>
    <lineage>
        <taxon>Viruses</taxon>
        <taxon>Duplodnaviria</taxon>
        <taxon>Heunggongvirae</taxon>
        <taxon>Uroviricota</taxon>
        <taxon>Caudoviricetes</taxon>
        <taxon>Hodgkinviridae</taxon>
        <taxon>Metamorphoovirus</taxon>
        <taxon>Metamorphoovirus teamocil</taxon>
    </lineage>
</organism>
<dbReference type="GeneID" id="80005728"/>
<name>A0A649VWU5_9CAUD</name>
<reference evidence="1 2" key="1">
    <citation type="submission" date="2019-10" db="EMBL/GenBank/DDBJ databases">
        <authorList>
            <person name="Aull H.A."/>
            <person name="Lauer M.J."/>
            <person name="Garlena R.A."/>
            <person name="Russell D.A."/>
            <person name="Pope W.H."/>
            <person name="Jacobs-Sera D."/>
            <person name="Hatfull G.F."/>
        </authorList>
    </citation>
    <scope>NUCLEOTIDE SEQUENCE [LARGE SCALE GENOMIC DNA]</scope>
</reference>
<dbReference type="RefSeq" id="YP_010752053.1">
    <property type="nucleotide sequence ID" value="NC_073376.1"/>
</dbReference>
<dbReference type="KEGG" id="vg:80005728"/>
<accession>A0A649VWU5</accession>